<dbReference type="AlphaFoldDB" id="A0ABD1NWY3"/>
<dbReference type="Proteomes" id="UP001604277">
    <property type="component" value="Unassembled WGS sequence"/>
</dbReference>
<organism evidence="1 2">
    <name type="scientific">Forsythia ovata</name>
    <dbReference type="NCBI Taxonomy" id="205694"/>
    <lineage>
        <taxon>Eukaryota</taxon>
        <taxon>Viridiplantae</taxon>
        <taxon>Streptophyta</taxon>
        <taxon>Embryophyta</taxon>
        <taxon>Tracheophyta</taxon>
        <taxon>Spermatophyta</taxon>
        <taxon>Magnoliopsida</taxon>
        <taxon>eudicotyledons</taxon>
        <taxon>Gunneridae</taxon>
        <taxon>Pentapetalae</taxon>
        <taxon>asterids</taxon>
        <taxon>lamiids</taxon>
        <taxon>Lamiales</taxon>
        <taxon>Oleaceae</taxon>
        <taxon>Forsythieae</taxon>
        <taxon>Forsythia</taxon>
    </lineage>
</organism>
<comment type="caution">
    <text evidence="1">The sequence shown here is derived from an EMBL/GenBank/DDBJ whole genome shotgun (WGS) entry which is preliminary data.</text>
</comment>
<name>A0ABD1NWY3_9LAMI</name>
<keyword evidence="2" id="KW-1185">Reference proteome</keyword>
<gene>
    <name evidence="1" type="ORF">Fot_57075</name>
</gene>
<accession>A0ABD1NWY3</accession>
<dbReference type="EMBL" id="JBFOLJ010000080">
    <property type="protein sequence ID" value="KAL2456122.1"/>
    <property type="molecule type" value="Genomic_DNA"/>
</dbReference>
<reference evidence="2" key="1">
    <citation type="submission" date="2024-07" db="EMBL/GenBank/DDBJ databases">
        <title>Two chromosome-level genome assemblies of Korean endemic species Abeliophyllum distichum and Forsythia ovata (Oleaceae).</title>
        <authorList>
            <person name="Jang H."/>
        </authorList>
    </citation>
    <scope>NUCLEOTIDE SEQUENCE [LARGE SCALE GENOMIC DNA]</scope>
</reference>
<evidence type="ECO:0000313" key="2">
    <source>
        <dbReference type="Proteomes" id="UP001604277"/>
    </source>
</evidence>
<sequence>MADVFEAEGEGETEPMILIGDYMKAVEEEELGPQKLKYRKGCSRDTIITAKDIILATGFVLLVPKGIEVDDLKASSYGGLAEAFAVFRVSGCQEAKLHLTLFITQRLLQGLVILFNYIWNVLGISLHAV</sequence>
<protein>
    <submittedName>
        <fullName evidence="1">Dihydrolipoamide dehydrogenase</fullName>
    </submittedName>
</protein>
<proteinExistence type="predicted"/>
<evidence type="ECO:0000313" key="1">
    <source>
        <dbReference type="EMBL" id="KAL2456122.1"/>
    </source>
</evidence>